<name>A0ABV4CG10_9PSEU</name>
<reference evidence="3 4" key="1">
    <citation type="submission" date="2024-08" db="EMBL/GenBank/DDBJ databases">
        <title>Genome mining of Saccharopolyspora cebuensis PGLac3 from Nigerian medicinal plant.</title>
        <authorList>
            <person name="Ezeobiora C.E."/>
            <person name="Igbokwe N.H."/>
            <person name="Amin D.H."/>
            <person name="Mendie U.E."/>
        </authorList>
    </citation>
    <scope>NUCLEOTIDE SEQUENCE [LARGE SCALE GENOMIC DNA]</scope>
    <source>
        <strain evidence="3 4">PGLac3</strain>
    </source>
</reference>
<dbReference type="Pfam" id="PF18755">
    <property type="entry name" value="RAMA"/>
    <property type="match status" value="1"/>
</dbReference>
<dbReference type="InterPro" id="IPR040843">
    <property type="entry name" value="RAMA"/>
</dbReference>
<dbReference type="InterPro" id="IPR004919">
    <property type="entry name" value="GmrSD_N"/>
</dbReference>
<organism evidence="3 4">
    <name type="scientific">Saccharopolyspora cebuensis</name>
    <dbReference type="NCBI Taxonomy" id="418759"/>
    <lineage>
        <taxon>Bacteria</taxon>
        <taxon>Bacillati</taxon>
        <taxon>Actinomycetota</taxon>
        <taxon>Actinomycetes</taxon>
        <taxon>Pseudonocardiales</taxon>
        <taxon>Pseudonocardiaceae</taxon>
        <taxon>Saccharopolyspora</taxon>
    </lineage>
</organism>
<evidence type="ECO:0000259" key="1">
    <source>
        <dbReference type="Pfam" id="PF03235"/>
    </source>
</evidence>
<comment type="caution">
    <text evidence="3">The sequence shown here is derived from an EMBL/GenBank/DDBJ whole genome shotgun (WGS) entry which is preliminary data.</text>
</comment>
<feature type="domain" description="RAMA" evidence="2">
    <location>
        <begin position="606"/>
        <end position="701"/>
    </location>
</feature>
<gene>
    <name evidence="3" type="ORF">AB8O55_11545</name>
</gene>
<dbReference type="PANTHER" id="PTHR37292:SF2">
    <property type="entry name" value="DUF262 DOMAIN-CONTAINING PROTEIN"/>
    <property type="match status" value="1"/>
</dbReference>
<evidence type="ECO:0000259" key="2">
    <source>
        <dbReference type="Pfam" id="PF18755"/>
    </source>
</evidence>
<proteinExistence type="predicted"/>
<dbReference type="EMBL" id="JBGEHV010000017">
    <property type="protein sequence ID" value="MEY8040030.1"/>
    <property type="molecule type" value="Genomic_DNA"/>
</dbReference>
<accession>A0ABV4CG10</accession>
<protein>
    <submittedName>
        <fullName evidence="3">DUF262 domain-containing protein</fullName>
    </submittedName>
</protein>
<evidence type="ECO:0000313" key="4">
    <source>
        <dbReference type="Proteomes" id="UP001564626"/>
    </source>
</evidence>
<dbReference type="Proteomes" id="UP001564626">
    <property type="component" value="Unassembled WGS sequence"/>
</dbReference>
<sequence length="705" mass="78968">MSNSLFKYIPFNVAQMTSDIEQGRLALPDIQRPFVWPTTKVRDLLDSMYRGFPVGQVMFWRTGAEPGMRQIGTEEKPLSVPDHLIVDGQQRLTSLYAVTRGRTILRADFSRARIRIAFNPFTEQFAVPDATTDRQVEWLADITPLFDDSYETVEGYIERLEQARGEIAKAERKRLSSVFNRVCGLASYPFSVVELDATADEEQVAEIFVRINSEGAVLNQADFILTLMSVFWEKGRRELEDFAHAAKAPSSTGPSPFNWYLQPQPAQMLRVTVAVAFRRAVLKQVYSVLRGKDLDTGKSDATRTREQFAHMQRAQEQVLDLTNWHEFLQVLERAGFRGAKMISSDNTVIYTYALWLIGRTEYGVPLDRLREVMGRWFFMASITSRYTGAFESQFERDLGLLAELSPGDSGGFAQCLDHVVDNTLTGDFWTITMPDSLATSASKSPALLAYVAALNILDAEPLLSTGKVRSRLDPNVLAKKGIERHHLFPKQYLRQQLGITDTKAINQIANMALVEWSDNIKISGRAPAKYWPEQLGDKKRDAGLTDARLERQCHWHALPDGWSEQDYWDFLEQRRTLMAAVVREAFALLRSDGYEPAYPEPTAPAATTPARGWTNYGVSVLDLIEAGLLSAGTALLPSQDNLDAIAEVLPDGRIELDDEVHDSPSGAARSARGGGTNGWTFWIADTRGGPRSLAELRQELLGNEG</sequence>
<dbReference type="PANTHER" id="PTHR37292">
    <property type="entry name" value="VNG6097C"/>
    <property type="match status" value="1"/>
</dbReference>
<keyword evidence="4" id="KW-1185">Reference proteome</keyword>
<feature type="domain" description="GmrSD restriction endonucleases N-terminal" evidence="1">
    <location>
        <begin position="14"/>
        <end position="225"/>
    </location>
</feature>
<dbReference type="RefSeq" id="WP_369774768.1">
    <property type="nucleotide sequence ID" value="NZ_JBGEHV010000017.1"/>
</dbReference>
<dbReference type="Pfam" id="PF03235">
    <property type="entry name" value="GmrSD_N"/>
    <property type="match status" value="1"/>
</dbReference>
<evidence type="ECO:0000313" key="3">
    <source>
        <dbReference type="EMBL" id="MEY8040030.1"/>
    </source>
</evidence>